<dbReference type="Gene3D" id="1.10.10.1450">
    <property type="match status" value="1"/>
</dbReference>
<feature type="domain" description="Mos1 transposase HTH" evidence="1">
    <location>
        <begin position="5"/>
        <end position="25"/>
    </location>
</feature>
<sequence>MSHQKRHIRHCILYEFQQGKNAADALLADIGFDVLKLVNLMSMTDNALRCHERHERDSRNSWQLIKQQSRDDCMTWGKFTNSEISLRRKPRVIFRFCTDPQKAYLSRDIPIVMLTYPIVFNTYDRS</sequence>
<proteinExistence type="predicted"/>
<name>A0A1I7XND7_HETBA</name>
<dbReference type="Proteomes" id="UP000095283">
    <property type="component" value="Unplaced"/>
</dbReference>
<dbReference type="Pfam" id="PF17906">
    <property type="entry name" value="HTH_48"/>
    <property type="match status" value="1"/>
</dbReference>
<keyword evidence="2" id="KW-1185">Reference proteome</keyword>
<protein>
    <submittedName>
        <fullName evidence="3">HTH_48 domain-containing protein</fullName>
    </submittedName>
</protein>
<dbReference type="WBParaSite" id="Hba_18839">
    <property type="protein sequence ID" value="Hba_18839"/>
    <property type="gene ID" value="Hba_18839"/>
</dbReference>
<evidence type="ECO:0000259" key="1">
    <source>
        <dbReference type="Pfam" id="PF17906"/>
    </source>
</evidence>
<reference evidence="3" key="1">
    <citation type="submission" date="2016-11" db="UniProtKB">
        <authorList>
            <consortium name="WormBaseParasite"/>
        </authorList>
    </citation>
    <scope>IDENTIFICATION</scope>
</reference>
<accession>A0A1I7XND7</accession>
<evidence type="ECO:0000313" key="2">
    <source>
        <dbReference type="Proteomes" id="UP000095283"/>
    </source>
</evidence>
<evidence type="ECO:0000313" key="3">
    <source>
        <dbReference type="WBParaSite" id="Hba_18839"/>
    </source>
</evidence>
<dbReference type="InterPro" id="IPR041426">
    <property type="entry name" value="Mos1_HTH"/>
</dbReference>
<organism evidence="2 3">
    <name type="scientific">Heterorhabditis bacteriophora</name>
    <name type="common">Entomopathogenic nematode worm</name>
    <dbReference type="NCBI Taxonomy" id="37862"/>
    <lineage>
        <taxon>Eukaryota</taxon>
        <taxon>Metazoa</taxon>
        <taxon>Ecdysozoa</taxon>
        <taxon>Nematoda</taxon>
        <taxon>Chromadorea</taxon>
        <taxon>Rhabditida</taxon>
        <taxon>Rhabditina</taxon>
        <taxon>Rhabditomorpha</taxon>
        <taxon>Strongyloidea</taxon>
        <taxon>Heterorhabditidae</taxon>
        <taxon>Heterorhabditis</taxon>
    </lineage>
</organism>
<dbReference type="AlphaFoldDB" id="A0A1I7XND7"/>